<gene>
    <name evidence="1" type="ORF">KIN20_025524</name>
</gene>
<dbReference type="Proteomes" id="UP001196413">
    <property type="component" value="Unassembled WGS sequence"/>
</dbReference>
<dbReference type="AlphaFoldDB" id="A0AAD5N8X5"/>
<sequence length="109" mass="12253">MADNIVRQLCVEFRKKRVLAAKAAETVAENANNEKLQKSKFEKYLDVSRRSPLARLSGTEIDTMESAEFSGPTLFVFTSAGTIPLPLQRSIVDYTTTFVARLHAKYPRT</sequence>
<evidence type="ECO:0000313" key="2">
    <source>
        <dbReference type="Proteomes" id="UP001196413"/>
    </source>
</evidence>
<keyword evidence="2" id="KW-1185">Reference proteome</keyword>
<reference evidence="1" key="1">
    <citation type="submission" date="2021-06" db="EMBL/GenBank/DDBJ databases">
        <title>Parelaphostrongylus tenuis whole genome reference sequence.</title>
        <authorList>
            <person name="Garwood T.J."/>
            <person name="Larsen P.A."/>
            <person name="Fountain-Jones N.M."/>
            <person name="Garbe J.R."/>
            <person name="Macchietto M.G."/>
            <person name="Kania S.A."/>
            <person name="Gerhold R.W."/>
            <person name="Richards J.E."/>
            <person name="Wolf T.M."/>
        </authorList>
    </citation>
    <scope>NUCLEOTIDE SEQUENCE</scope>
    <source>
        <strain evidence="1">MNPRO001-30</strain>
        <tissue evidence="1">Meninges</tissue>
    </source>
</reference>
<dbReference type="EMBL" id="JAHQIW010005209">
    <property type="protein sequence ID" value="KAJ1365271.1"/>
    <property type="molecule type" value="Genomic_DNA"/>
</dbReference>
<protein>
    <submittedName>
        <fullName evidence="1">Uncharacterized protein</fullName>
    </submittedName>
</protein>
<comment type="caution">
    <text evidence="1">The sequence shown here is derived from an EMBL/GenBank/DDBJ whole genome shotgun (WGS) entry which is preliminary data.</text>
</comment>
<organism evidence="1 2">
    <name type="scientific">Parelaphostrongylus tenuis</name>
    <name type="common">Meningeal worm</name>
    <dbReference type="NCBI Taxonomy" id="148309"/>
    <lineage>
        <taxon>Eukaryota</taxon>
        <taxon>Metazoa</taxon>
        <taxon>Ecdysozoa</taxon>
        <taxon>Nematoda</taxon>
        <taxon>Chromadorea</taxon>
        <taxon>Rhabditida</taxon>
        <taxon>Rhabditina</taxon>
        <taxon>Rhabditomorpha</taxon>
        <taxon>Strongyloidea</taxon>
        <taxon>Metastrongylidae</taxon>
        <taxon>Parelaphostrongylus</taxon>
    </lineage>
</organism>
<accession>A0AAD5N8X5</accession>
<evidence type="ECO:0000313" key="1">
    <source>
        <dbReference type="EMBL" id="KAJ1365271.1"/>
    </source>
</evidence>
<proteinExistence type="predicted"/>
<name>A0AAD5N8X5_PARTN</name>